<evidence type="ECO:0000256" key="5">
    <source>
        <dbReference type="ARBA" id="ARBA00022692"/>
    </source>
</evidence>
<gene>
    <name evidence="10" type="ORF">S03H2_35915</name>
</gene>
<dbReference type="GO" id="GO:0005886">
    <property type="term" value="C:plasma membrane"/>
    <property type="evidence" value="ECO:0007669"/>
    <property type="project" value="UniProtKB-SubCell"/>
</dbReference>
<evidence type="ECO:0000256" key="1">
    <source>
        <dbReference type="ARBA" id="ARBA00004651"/>
    </source>
</evidence>
<feature type="non-terminal residue" evidence="10">
    <location>
        <position position="282"/>
    </location>
</feature>
<keyword evidence="7 8" id="KW-0472">Membrane</keyword>
<keyword evidence="4" id="KW-0808">Transferase</keyword>
<evidence type="ECO:0000256" key="2">
    <source>
        <dbReference type="ARBA" id="ARBA00022475"/>
    </source>
</evidence>
<feature type="non-terminal residue" evidence="10">
    <location>
        <position position="1"/>
    </location>
</feature>
<comment type="caution">
    <text evidence="10">The sequence shown here is derived from an EMBL/GenBank/DDBJ whole genome shotgun (WGS) entry which is preliminary data.</text>
</comment>
<dbReference type="PANTHER" id="PTHR33908">
    <property type="entry name" value="MANNOSYLTRANSFERASE YKCB-RELATED"/>
    <property type="match status" value="1"/>
</dbReference>
<dbReference type="AlphaFoldDB" id="X1I2H0"/>
<organism evidence="10">
    <name type="scientific">marine sediment metagenome</name>
    <dbReference type="NCBI Taxonomy" id="412755"/>
    <lineage>
        <taxon>unclassified sequences</taxon>
        <taxon>metagenomes</taxon>
        <taxon>ecological metagenomes</taxon>
    </lineage>
</organism>
<dbReference type="GO" id="GO:0006493">
    <property type="term" value="P:protein O-linked glycosylation"/>
    <property type="evidence" value="ECO:0007669"/>
    <property type="project" value="InterPro"/>
</dbReference>
<comment type="subcellular location">
    <subcellularLocation>
        <location evidence="1">Cell membrane</location>
        <topology evidence="1">Multi-pass membrane protein</topology>
    </subcellularLocation>
</comment>
<keyword evidence="5 8" id="KW-0812">Transmembrane</keyword>
<evidence type="ECO:0000256" key="8">
    <source>
        <dbReference type="SAM" id="Phobius"/>
    </source>
</evidence>
<reference evidence="10" key="1">
    <citation type="journal article" date="2014" name="Front. Microbiol.">
        <title>High frequency of phylogenetically diverse reductive dehalogenase-homologous genes in deep subseafloor sedimentary metagenomes.</title>
        <authorList>
            <person name="Kawai M."/>
            <person name="Futagami T."/>
            <person name="Toyoda A."/>
            <person name="Takaki Y."/>
            <person name="Nishi S."/>
            <person name="Hori S."/>
            <person name="Arai W."/>
            <person name="Tsubouchi T."/>
            <person name="Morono Y."/>
            <person name="Uchiyama I."/>
            <person name="Ito T."/>
            <person name="Fujiyama A."/>
            <person name="Inagaki F."/>
            <person name="Takami H."/>
        </authorList>
    </citation>
    <scope>NUCLEOTIDE SEQUENCE</scope>
    <source>
        <strain evidence="10">Expedition CK06-06</strain>
    </source>
</reference>
<dbReference type="EMBL" id="BARU01021998">
    <property type="protein sequence ID" value="GAH51758.1"/>
    <property type="molecule type" value="Genomic_DNA"/>
</dbReference>
<feature type="transmembrane region" description="Helical" evidence="8">
    <location>
        <begin position="167"/>
        <end position="185"/>
    </location>
</feature>
<keyword evidence="3" id="KW-0328">Glycosyltransferase</keyword>
<name>X1I2H0_9ZZZZ</name>
<evidence type="ECO:0000256" key="7">
    <source>
        <dbReference type="ARBA" id="ARBA00023136"/>
    </source>
</evidence>
<sequence length="282" mass="32676">AMEIWRAQIEIGLSLFVFLSIYAFINWNNEKNERTNWLVISAIFAGLAMATKYIGFVALASILILLTLHIKNSKEIGKNSKTRKLFIPIYFILISFIIESPWLIKNYIIKSNPVYPYFTNIFTATKFEGDKADILRGDIAHSQTSSIKDWLLLPWNMTMKSRTENPLNGPIFLFFFPLIGLFLFLKDSNGIFKNLLLFFIIYYLLWSFFSNLARFLMPALAVMSIVIAYVFTRSPINIRKFLPLFFILITLLNVSNTLVRLITLNGWRVVFGLISREDYLSS</sequence>
<feature type="transmembrane region" description="Helical" evidence="8">
    <location>
        <begin position="192"/>
        <end position="209"/>
    </location>
</feature>
<evidence type="ECO:0000313" key="10">
    <source>
        <dbReference type="EMBL" id="GAH51758.1"/>
    </source>
</evidence>
<keyword evidence="2" id="KW-1003">Cell membrane</keyword>
<evidence type="ECO:0000256" key="6">
    <source>
        <dbReference type="ARBA" id="ARBA00022989"/>
    </source>
</evidence>
<dbReference type="Pfam" id="PF02366">
    <property type="entry name" value="PMT"/>
    <property type="match status" value="1"/>
</dbReference>
<dbReference type="PANTHER" id="PTHR33908:SF11">
    <property type="entry name" value="MEMBRANE PROTEIN"/>
    <property type="match status" value="1"/>
</dbReference>
<feature type="transmembrane region" description="Helical" evidence="8">
    <location>
        <begin position="244"/>
        <end position="263"/>
    </location>
</feature>
<evidence type="ECO:0000256" key="3">
    <source>
        <dbReference type="ARBA" id="ARBA00022676"/>
    </source>
</evidence>
<feature type="transmembrane region" description="Helical" evidence="8">
    <location>
        <begin position="37"/>
        <end position="65"/>
    </location>
</feature>
<dbReference type="InterPro" id="IPR003342">
    <property type="entry name" value="ArnT-like_N"/>
</dbReference>
<feature type="transmembrane region" description="Helical" evidence="8">
    <location>
        <begin position="215"/>
        <end position="232"/>
    </location>
</feature>
<proteinExistence type="predicted"/>
<dbReference type="GO" id="GO:0000030">
    <property type="term" value="F:mannosyltransferase activity"/>
    <property type="evidence" value="ECO:0007669"/>
    <property type="project" value="InterPro"/>
</dbReference>
<dbReference type="InterPro" id="IPR050297">
    <property type="entry name" value="LipidA_mod_glycosyltrf_83"/>
</dbReference>
<feature type="domain" description="ArnT-like N-terminal" evidence="9">
    <location>
        <begin position="9"/>
        <end position="107"/>
    </location>
</feature>
<feature type="transmembrane region" description="Helical" evidence="8">
    <location>
        <begin position="85"/>
        <end position="104"/>
    </location>
</feature>
<evidence type="ECO:0000256" key="4">
    <source>
        <dbReference type="ARBA" id="ARBA00022679"/>
    </source>
</evidence>
<keyword evidence="6 8" id="KW-1133">Transmembrane helix</keyword>
<protein>
    <recommendedName>
        <fullName evidence="9">ArnT-like N-terminal domain-containing protein</fullName>
    </recommendedName>
</protein>
<dbReference type="GO" id="GO:0016763">
    <property type="term" value="F:pentosyltransferase activity"/>
    <property type="evidence" value="ECO:0007669"/>
    <property type="project" value="TreeGrafter"/>
</dbReference>
<accession>X1I2H0</accession>
<feature type="transmembrane region" description="Helical" evidence="8">
    <location>
        <begin position="7"/>
        <end position="25"/>
    </location>
</feature>
<evidence type="ECO:0000259" key="9">
    <source>
        <dbReference type="Pfam" id="PF02366"/>
    </source>
</evidence>
<dbReference type="GO" id="GO:0008610">
    <property type="term" value="P:lipid biosynthetic process"/>
    <property type="evidence" value="ECO:0007669"/>
    <property type="project" value="UniProtKB-ARBA"/>
</dbReference>